<evidence type="ECO:0000256" key="4">
    <source>
        <dbReference type="ARBA" id="ARBA00022771"/>
    </source>
</evidence>
<dbReference type="GO" id="GO:0005737">
    <property type="term" value="C:cytoplasm"/>
    <property type="evidence" value="ECO:0007669"/>
    <property type="project" value="UniProtKB-SubCell"/>
</dbReference>
<feature type="domain" description="RING-type" evidence="7">
    <location>
        <begin position="29"/>
        <end position="69"/>
    </location>
</feature>
<evidence type="ECO:0008006" key="10">
    <source>
        <dbReference type="Google" id="ProtNLM"/>
    </source>
</evidence>
<dbReference type="InterPro" id="IPR012227">
    <property type="entry name" value="TNF_rcpt-assoc_TRAF_met"/>
</dbReference>
<dbReference type="SUPFAM" id="SSF49599">
    <property type="entry name" value="TRAF domain-like"/>
    <property type="match status" value="1"/>
</dbReference>
<dbReference type="SMART" id="SM00184">
    <property type="entry name" value="RING"/>
    <property type="match status" value="1"/>
</dbReference>
<dbReference type="SUPFAM" id="SSF57850">
    <property type="entry name" value="RING/U-box"/>
    <property type="match status" value="1"/>
</dbReference>
<comment type="subcellular location">
    <subcellularLocation>
        <location evidence="1">Cytoplasm</location>
    </subcellularLocation>
</comment>
<dbReference type="GO" id="GO:0043122">
    <property type="term" value="P:regulation of canonical NF-kappaB signal transduction"/>
    <property type="evidence" value="ECO:0007669"/>
    <property type="project" value="TreeGrafter"/>
</dbReference>
<dbReference type="Gene3D" id="2.60.210.10">
    <property type="entry name" value="Apoptosis, Tumor Necrosis Factor Receptor Associated Protein 2, Chain A"/>
    <property type="match status" value="1"/>
</dbReference>
<dbReference type="GO" id="GO:0031663">
    <property type="term" value="P:lipopolysaccharide-mediated signaling pathway"/>
    <property type="evidence" value="ECO:0007669"/>
    <property type="project" value="TreeGrafter"/>
</dbReference>
<evidence type="ECO:0000256" key="5">
    <source>
        <dbReference type="ARBA" id="ARBA00022833"/>
    </source>
</evidence>
<dbReference type="PANTHER" id="PTHR10131:SF152">
    <property type="entry name" value="TNF RECEPTOR-ASSOCIATED FACTOR 6"/>
    <property type="match status" value="1"/>
</dbReference>
<name>A0A7R9AQ10_TIMSH</name>
<evidence type="ECO:0000259" key="8">
    <source>
        <dbReference type="PROSITE" id="PS50144"/>
    </source>
</evidence>
<dbReference type="InterPro" id="IPR013083">
    <property type="entry name" value="Znf_RING/FYVE/PHD"/>
</dbReference>
<dbReference type="InterPro" id="IPR008974">
    <property type="entry name" value="TRAF-like"/>
</dbReference>
<dbReference type="InterPro" id="IPR002083">
    <property type="entry name" value="MATH/TRAF_dom"/>
</dbReference>
<dbReference type="PROSITE" id="PS50144">
    <property type="entry name" value="MATH"/>
    <property type="match status" value="1"/>
</dbReference>
<gene>
    <name evidence="9" type="ORF">TSIB3V08_LOCUS1882</name>
</gene>
<keyword evidence="3" id="KW-0479">Metal-binding</keyword>
<dbReference type="SMART" id="SM00504">
    <property type="entry name" value="Ubox"/>
    <property type="match status" value="1"/>
</dbReference>
<dbReference type="GO" id="GO:0045087">
    <property type="term" value="P:innate immune response"/>
    <property type="evidence" value="ECO:0007669"/>
    <property type="project" value="TreeGrafter"/>
</dbReference>
<dbReference type="PIRSF" id="PIRSF015614">
    <property type="entry name" value="TRAF"/>
    <property type="match status" value="1"/>
</dbReference>
<dbReference type="Gene3D" id="3.30.40.10">
    <property type="entry name" value="Zinc/RING finger domain, C3HC4 (zinc finger)"/>
    <property type="match status" value="1"/>
</dbReference>
<keyword evidence="5" id="KW-0862">Zinc</keyword>
<dbReference type="InterPro" id="IPR001841">
    <property type="entry name" value="Znf_RING"/>
</dbReference>
<feature type="domain" description="MATH" evidence="8">
    <location>
        <begin position="237"/>
        <end position="381"/>
    </location>
</feature>
<protein>
    <recommendedName>
        <fullName evidence="10">TNF receptor-associated factor 6</fullName>
    </recommendedName>
</protein>
<dbReference type="AlphaFoldDB" id="A0A7R9AQ10"/>
<reference evidence="9" key="1">
    <citation type="submission" date="2020-11" db="EMBL/GenBank/DDBJ databases">
        <authorList>
            <person name="Tran Van P."/>
        </authorList>
    </citation>
    <scope>NUCLEOTIDE SEQUENCE</scope>
</reference>
<keyword evidence="2" id="KW-0963">Cytoplasm</keyword>
<dbReference type="GO" id="GO:0042981">
    <property type="term" value="P:regulation of apoptotic process"/>
    <property type="evidence" value="ECO:0007669"/>
    <property type="project" value="InterPro"/>
</dbReference>
<dbReference type="EMBL" id="OC000542">
    <property type="protein sequence ID" value="CAD7257625.1"/>
    <property type="molecule type" value="Genomic_DNA"/>
</dbReference>
<dbReference type="PROSITE" id="PS00518">
    <property type="entry name" value="ZF_RING_1"/>
    <property type="match status" value="1"/>
</dbReference>
<evidence type="ECO:0000256" key="6">
    <source>
        <dbReference type="PROSITE-ProRule" id="PRU00175"/>
    </source>
</evidence>
<dbReference type="Pfam" id="PF21355">
    <property type="entry name" value="TRAF-mep_MATH"/>
    <property type="match status" value="1"/>
</dbReference>
<dbReference type="InterPro" id="IPR049342">
    <property type="entry name" value="TRAF1-6_MATH_dom"/>
</dbReference>
<accession>A0A7R9AQ10</accession>
<dbReference type="PROSITE" id="PS50089">
    <property type="entry name" value="ZF_RING_2"/>
    <property type="match status" value="1"/>
</dbReference>
<evidence type="ECO:0000256" key="3">
    <source>
        <dbReference type="ARBA" id="ARBA00022723"/>
    </source>
</evidence>
<dbReference type="InterPro" id="IPR003613">
    <property type="entry name" value="Ubox_domain"/>
</dbReference>
<keyword evidence="4 6" id="KW-0863">Zinc-finger</keyword>
<evidence type="ECO:0000259" key="7">
    <source>
        <dbReference type="PROSITE" id="PS50089"/>
    </source>
</evidence>
<dbReference type="GO" id="GO:0008270">
    <property type="term" value="F:zinc ion binding"/>
    <property type="evidence" value="ECO:0007669"/>
    <property type="project" value="UniProtKB-KW"/>
</dbReference>
<evidence type="ECO:0000256" key="2">
    <source>
        <dbReference type="ARBA" id="ARBA00022490"/>
    </source>
</evidence>
<organism evidence="9">
    <name type="scientific">Timema shepardi</name>
    <name type="common">Walking stick</name>
    <dbReference type="NCBI Taxonomy" id="629360"/>
    <lineage>
        <taxon>Eukaryota</taxon>
        <taxon>Metazoa</taxon>
        <taxon>Ecdysozoa</taxon>
        <taxon>Arthropoda</taxon>
        <taxon>Hexapoda</taxon>
        <taxon>Insecta</taxon>
        <taxon>Pterygota</taxon>
        <taxon>Neoptera</taxon>
        <taxon>Polyneoptera</taxon>
        <taxon>Phasmatodea</taxon>
        <taxon>Timematodea</taxon>
        <taxon>Timematoidea</taxon>
        <taxon>Timematidae</taxon>
        <taxon>Timema</taxon>
    </lineage>
</organism>
<dbReference type="GO" id="GO:0061630">
    <property type="term" value="F:ubiquitin protein ligase activity"/>
    <property type="evidence" value="ECO:0007669"/>
    <property type="project" value="TreeGrafter"/>
</dbReference>
<dbReference type="GO" id="GO:0016567">
    <property type="term" value="P:protein ubiquitination"/>
    <property type="evidence" value="ECO:0007669"/>
    <property type="project" value="InterPro"/>
</dbReference>
<sequence length="384" mass="44262">MSSHRVNCAQESAIPSLEGEDKLEARFECPICLQCLKEPILTPCGHRFCNSCIHEWLLKPEGGSCPIDNHPLSEEKDLFPDNFTRREIEDLEPHASKACHNRKESNELEECSFKDIGCTVVLTKTELARHLEDDIHHHLNLLTLSFNKLTNSVEKQQIDVKAQEAANFWEPDEKGQPTQNGKDPPHQWQSLVRSLYERIVMLEQRNREQDIQLENIKHQFSTKTEKISQDLSLRYCGGTYIWSVNRFSVKLAEMVAKPSQCMLYSPGFYTTPSGYKFCIRINLSPTNHNYLALLVHLMRGENDAFIEWPFTGRISVMLANTNSYHEHLRETMMSRPELRAFRRPLHDINPLGFGYTEFISLSDLTSFDFISNDSITIKVCVKSV</sequence>
<evidence type="ECO:0000313" key="9">
    <source>
        <dbReference type="EMBL" id="CAD7257625.1"/>
    </source>
</evidence>
<dbReference type="PANTHER" id="PTHR10131">
    <property type="entry name" value="TNF RECEPTOR ASSOCIATED FACTOR"/>
    <property type="match status" value="1"/>
</dbReference>
<dbReference type="InterPro" id="IPR017907">
    <property type="entry name" value="Znf_RING_CS"/>
</dbReference>
<evidence type="ECO:0000256" key="1">
    <source>
        <dbReference type="ARBA" id="ARBA00004496"/>
    </source>
</evidence>
<proteinExistence type="predicted"/>
<dbReference type="Pfam" id="PF13923">
    <property type="entry name" value="zf-C3HC4_2"/>
    <property type="match status" value="1"/>
</dbReference>